<protein>
    <submittedName>
        <fullName evidence="2">Uncharacterized protein</fullName>
    </submittedName>
</protein>
<sequence length="285" mass="29865">MLLAIGSIIMVVLAAGYSLIMPGRRHGGSTGVSGIGLSTLLAVLSGTAIGILSAQAVDYSKLLAMAIVVPVMAALGYWGGRKYSLRFAAHMVLIGSVSGYAGVIFGIGFFSANRVIFVTDVAFIVLLFIVLRLAEANTRTVRTDRGRVKSSTVNRGAGFILMYGTGLTAMAIAITLWGNSVSVGQIGQPLTQLSEYDTEHDLQIAQVEIGAAGLSPANTDFTKGGMMKINFQVKASAGANLTLTSSDLNVDAPLQTGDNVFLFNNPLPGTYKFAVGDRVCTFTVK</sequence>
<evidence type="ECO:0000256" key="1">
    <source>
        <dbReference type="SAM" id="Phobius"/>
    </source>
</evidence>
<dbReference type="RefSeq" id="WP_144706230.1">
    <property type="nucleotide sequence ID" value="NZ_VNJJ01000016.1"/>
</dbReference>
<reference evidence="2 3" key="1">
    <citation type="submission" date="2019-07" db="EMBL/GenBank/DDBJ databases">
        <authorList>
            <person name="Kim J."/>
        </authorList>
    </citation>
    <scope>NUCLEOTIDE SEQUENCE [LARGE SCALE GENOMIC DNA]</scope>
    <source>
        <strain evidence="2 3">G13</strain>
    </source>
</reference>
<keyword evidence="1" id="KW-1133">Transmembrane helix</keyword>
<evidence type="ECO:0000313" key="2">
    <source>
        <dbReference type="EMBL" id="TVX96508.1"/>
    </source>
</evidence>
<dbReference type="Proteomes" id="UP000316330">
    <property type="component" value="Unassembled WGS sequence"/>
</dbReference>
<feature type="transmembrane region" description="Helical" evidence="1">
    <location>
        <begin position="62"/>
        <end position="80"/>
    </location>
</feature>
<organism evidence="2 3">
    <name type="scientific">Cohnella terricola</name>
    <dbReference type="NCBI Taxonomy" id="1289167"/>
    <lineage>
        <taxon>Bacteria</taxon>
        <taxon>Bacillati</taxon>
        <taxon>Bacillota</taxon>
        <taxon>Bacilli</taxon>
        <taxon>Bacillales</taxon>
        <taxon>Paenibacillaceae</taxon>
        <taxon>Cohnella</taxon>
    </lineage>
</organism>
<name>A0A559J9D8_9BACL</name>
<accession>A0A559J9D8</accession>
<dbReference type="Gene3D" id="2.60.40.420">
    <property type="entry name" value="Cupredoxins - blue copper proteins"/>
    <property type="match status" value="1"/>
</dbReference>
<dbReference type="EMBL" id="VNJJ01000016">
    <property type="protein sequence ID" value="TVX96508.1"/>
    <property type="molecule type" value="Genomic_DNA"/>
</dbReference>
<evidence type="ECO:0000313" key="3">
    <source>
        <dbReference type="Proteomes" id="UP000316330"/>
    </source>
</evidence>
<feature type="transmembrane region" description="Helical" evidence="1">
    <location>
        <begin position="156"/>
        <end position="178"/>
    </location>
</feature>
<feature type="transmembrane region" description="Helical" evidence="1">
    <location>
        <begin position="35"/>
        <end position="56"/>
    </location>
</feature>
<dbReference type="OrthoDB" id="2844406at2"/>
<keyword evidence="1" id="KW-0472">Membrane</keyword>
<proteinExistence type="predicted"/>
<dbReference type="AlphaFoldDB" id="A0A559J9D8"/>
<feature type="transmembrane region" description="Helical" evidence="1">
    <location>
        <begin position="6"/>
        <end position="23"/>
    </location>
</feature>
<dbReference type="InterPro" id="IPR008972">
    <property type="entry name" value="Cupredoxin"/>
</dbReference>
<keyword evidence="3" id="KW-1185">Reference proteome</keyword>
<comment type="caution">
    <text evidence="2">The sequence shown here is derived from an EMBL/GenBank/DDBJ whole genome shotgun (WGS) entry which is preliminary data.</text>
</comment>
<keyword evidence="1" id="KW-0812">Transmembrane</keyword>
<feature type="transmembrane region" description="Helical" evidence="1">
    <location>
        <begin position="87"/>
        <end position="109"/>
    </location>
</feature>
<feature type="transmembrane region" description="Helical" evidence="1">
    <location>
        <begin position="115"/>
        <end position="135"/>
    </location>
</feature>
<gene>
    <name evidence="2" type="ORF">FPZ45_21145</name>
</gene>